<evidence type="ECO:0000256" key="14">
    <source>
        <dbReference type="SAM" id="Phobius"/>
    </source>
</evidence>
<feature type="transmembrane region" description="Helical" evidence="14">
    <location>
        <begin position="435"/>
        <end position="454"/>
    </location>
</feature>
<dbReference type="PANTHER" id="PTHR13285">
    <property type="entry name" value="ACYLTRANSFERASE"/>
    <property type="match status" value="1"/>
</dbReference>
<dbReference type="EMBL" id="VNIM01000047">
    <property type="protein sequence ID" value="TVV73382.1"/>
    <property type="molecule type" value="Genomic_DNA"/>
</dbReference>
<dbReference type="PIRSF" id="PIRSF016636">
    <property type="entry name" value="AlgI_DltB"/>
    <property type="match status" value="1"/>
</dbReference>
<proteinExistence type="inferred from homology"/>
<evidence type="ECO:0000256" key="9">
    <source>
        <dbReference type="ARBA" id="ARBA00022989"/>
    </source>
</evidence>
<feature type="transmembrane region" description="Helical" evidence="14">
    <location>
        <begin position="78"/>
        <end position="96"/>
    </location>
</feature>
<dbReference type="GO" id="GO:0042121">
    <property type="term" value="P:alginic acid biosynthetic process"/>
    <property type="evidence" value="ECO:0007669"/>
    <property type="project" value="UniProtKB-KW"/>
</dbReference>
<evidence type="ECO:0000256" key="13">
    <source>
        <dbReference type="PIRNR" id="PIRNR016636"/>
    </source>
</evidence>
<gene>
    <name evidence="15" type="ORF">FOY91_12300</name>
</gene>
<evidence type="ECO:0000256" key="7">
    <source>
        <dbReference type="ARBA" id="ARBA00022692"/>
    </source>
</evidence>
<keyword evidence="5 13" id="KW-1003">Cell membrane</keyword>
<protein>
    <recommendedName>
        <fullName evidence="4">Probable alginate O-acetylase AlgI</fullName>
    </recommendedName>
    <alternativeName>
        <fullName evidence="12">Alginate biosynthesis protein AlgI</fullName>
    </alternativeName>
</protein>
<evidence type="ECO:0000256" key="1">
    <source>
        <dbReference type="ARBA" id="ARBA00004651"/>
    </source>
</evidence>
<keyword evidence="10 13" id="KW-0472">Membrane</keyword>
<evidence type="ECO:0000256" key="5">
    <source>
        <dbReference type="ARBA" id="ARBA00022475"/>
    </source>
</evidence>
<comment type="subcellular location">
    <subcellularLocation>
        <location evidence="1">Cell membrane</location>
        <topology evidence="1">Multi-pass membrane protein</topology>
    </subcellularLocation>
</comment>
<accession>A0A558R216</accession>
<dbReference type="InterPro" id="IPR051085">
    <property type="entry name" value="MB_O-acyltransferase"/>
</dbReference>
<keyword evidence="6 13" id="KW-0808">Transferase</keyword>
<reference evidence="15 16" key="1">
    <citation type="submission" date="2019-07" db="EMBL/GenBank/DDBJ databases">
        <title>Sphingomonas solaris sp. nov., isolated from a solar panel from Boston, Massachusetts.</title>
        <authorList>
            <person name="Tanner K."/>
            <person name="Pascual J."/>
            <person name="Mancuso C."/>
            <person name="Pereto J."/>
            <person name="Khalil A."/>
            <person name="Vilanova C."/>
        </authorList>
    </citation>
    <scope>NUCLEOTIDE SEQUENCE [LARGE SCALE GENOMIC DNA]</scope>
    <source>
        <strain evidence="15 16">R4DWN</strain>
    </source>
</reference>
<dbReference type="InterPro" id="IPR024194">
    <property type="entry name" value="Ac/AlaTfrase_AlgI/DltB"/>
</dbReference>
<keyword evidence="16" id="KW-1185">Reference proteome</keyword>
<dbReference type="PIRSF" id="PIRSF500217">
    <property type="entry name" value="AlgI"/>
    <property type="match status" value="1"/>
</dbReference>
<dbReference type="AlphaFoldDB" id="A0A558R216"/>
<evidence type="ECO:0000256" key="8">
    <source>
        <dbReference type="ARBA" id="ARBA00022841"/>
    </source>
</evidence>
<dbReference type="PANTHER" id="PTHR13285:SF23">
    <property type="entry name" value="TEICHOIC ACID D-ALANYLTRANSFERASE"/>
    <property type="match status" value="1"/>
</dbReference>
<feature type="transmembrane region" description="Helical" evidence="14">
    <location>
        <begin position="359"/>
        <end position="376"/>
    </location>
</feature>
<dbReference type="GO" id="GO:0005886">
    <property type="term" value="C:plasma membrane"/>
    <property type="evidence" value="ECO:0007669"/>
    <property type="project" value="UniProtKB-SubCell"/>
</dbReference>
<evidence type="ECO:0000313" key="15">
    <source>
        <dbReference type="EMBL" id="TVV73382.1"/>
    </source>
</evidence>
<name>A0A558R216_9SPHN</name>
<sequence length="465" mass="51831">MLFPTLTFGLFFLAVYALVWGVARDNEWRKILLLLASWVFYGAWDWRFVALLILSAFLNWGTAAAIARTEGEGRRKALVTLGVIANLAILGFFKYFDFFLEQLGVVLHGFGIERDLPLLSIILPVGVSFFTFQGMSYLVDVYRRRVPPASLLDMTLLMSFFPHLVAGPIVRASDLIPQFARAPKLDRGMATMGLLLITWGLFKKAVIASELSVGLVDPVFFDPSAHSSLDLIAAAYGYAVQIYCDFSAYSDMAIGLAALLGYRFPHNFNQPYRAASLQDFWRRWHISLSSWLRDYLYISLGGSRGGLAKQCRNLMLTMLLGGLWHGAKWTFLIWGGLHGAVQVIETLWRKVGLPGLPRPLAIFVTFHIVTLGWIFFRADSFDGALGYLGGIGRGDWANTITTPLAVALMGLGMAIHFTPHHLMQGMALRVRRVPAWALGLGVGVTILLIDAMRFEGVAPFIYYQF</sequence>
<dbReference type="Pfam" id="PF03062">
    <property type="entry name" value="MBOAT"/>
    <property type="match status" value="1"/>
</dbReference>
<evidence type="ECO:0000256" key="3">
    <source>
        <dbReference type="ARBA" id="ARBA00010323"/>
    </source>
</evidence>
<feature type="transmembrane region" description="Helical" evidence="14">
    <location>
        <begin position="396"/>
        <end position="415"/>
    </location>
</feature>
<comment type="caution">
    <text evidence="15">The sequence shown here is derived from an EMBL/GenBank/DDBJ whole genome shotgun (WGS) entry which is preliminary data.</text>
</comment>
<dbReference type="GO" id="GO:0016746">
    <property type="term" value="F:acyltransferase activity"/>
    <property type="evidence" value="ECO:0007669"/>
    <property type="project" value="UniProtKB-KW"/>
</dbReference>
<evidence type="ECO:0000313" key="16">
    <source>
        <dbReference type="Proteomes" id="UP000318681"/>
    </source>
</evidence>
<dbReference type="RefSeq" id="WP_145152179.1">
    <property type="nucleotide sequence ID" value="NZ_VNIM01000047.1"/>
</dbReference>
<dbReference type="Proteomes" id="UP000318681">
    <property type="component" value="Unassembled WGS sequence"/>
</dbReference>
<keyword evidence="8" id="KW-0016">Alginate biosynthesis</keyword>
<feature type="transmembrane region" description="Helical" evidence="14">
    <location>
        <begin position="116"/>
        <end position="139"/>
    </location>
</feature>
<feature type="transmembrane region" description="Helical" evidence="14">
    <location>
        <begin position="48"/>
        <end position="66"/>
    </location>
</feature>
<evidence type="ECO:0000256" key="12">
    <source>
        <dbReference type="ARBA" id="ARBA00031030"/>
    </source>
</evidence>
<evidence type="ECO:0000256" key="6">
    <source>
        <dbReference type="ARBA" id="ARBA00022679"/>
    </source>
</evidence>
<keyword evidence="9 14" id="KW-1133">Transmembrane helix</keyword>
<dbReference type="InterPro" id="IPR028362">
    <property type="entry name" value="AlgI"/>
</dbReference>
<keyword evidence="11 13" id="KW-0012">Acyltransferase</keyword>
<comment type="similarity">
    <text evidence="3 13">Belongs to the membrane-bound acyltransferase family.</text>
</comment>
<evidence type="ECO:0000256" key="4">
    <source>
        <dbReference type="ARBA" id="ARBA00016084"/>
    </source>
</evidence>
<evidence type="ECO:0000256" key="2">
    <source>
        <dbReference type="ARBA" id="ARBA00005182"/>
    </source>
</evidence>
<comment type="pathway">
    <text evidence="2">Glycan biosynthesis; alginate biosynthesis.</text>
</comment>
<dbReference type="OrthoDB" id="139172at2"/>
<evidence type="ECO:0000256" key="10">
    <source>
        <dbReference type="ARBA" id="ARBA00023136"/>
    </source>
</evidence>
<organism evidence="15 16">
    <name type="scientific">Alterirhizorhabdus solaris</name>
    <dbReference type="NCBI Taxonomy" id="2529389"/>
    <lineage>
        <taxon>Bacteria</taxon>
        <taxon>Pseudomonadati</taxon>
        <taxon>Pseudomonadota</taxon>
        <taxon>Alphaproteobacteria</taxon>
        <taxon>Sphingomonadales</taxon>
        <taxon>Rhizorhabdaceae</taxon>
        <taxon>Alterirhizorhabdus</taxon>
    </lineage>
</organism>
<dbReference type="InterPro" id="IPR004299">
    <property type="entry name" value="MBOAT_fam"/>
</dbReference>
<evidence type="ECO:0000256" key="11">
    <source>
        <dbReference type="ARBA" id="ARBA00023315"/>
    </source>
</evidence>
<keyword evidence="7 14" id="KW-0812">Transmembrane</keyword>